<reference evidence="2 3" key="1">
    <citation type="submission" date="2019-07" db="EMBL/GenBank/DDBJ databases">
        <title>Whole genome shotgun sequence of Methylobacterium haplocladii NBRC 107714.</title>
        <authorList>
            <person name="Hosoyama A."/>
            <person name="Uohara A."/>
            <person name="Ohji S."/>
            <person name="Ichikawa N."/>
        </authorList>
    </citation>
    <scope>NUCLEOTIDE SEQUENCE [LARGE SCALE GENOMIC DNA]</scope>
    <source>
        <strain evidence="2 3">NBRC 107714</strain>
    </source>
</reference>
<gene>
    <name evidence="2" type="ORF">MHA02_10700</name>
</gene>
<keyword evidence="3" id="KW-1185">Reference proteome</keyword>
<dbReference type="Proteomes" id="UP000321258">
    <property type="component" value="Unassembled WGS sequence"/>
</dbReference>
<dbReference type="PANTHER" id="PTHR41775">
    <property type="entry name" value="SECRETED PROTEIN-RELATED"/>
    <property type="match status" value="1"/>
</dbReference>
<evidence type="ECO:0000259" key="1">
    <source>
        <dbReference type="Pfam" id="PF05547"/>
    </source>
</evidence>
<dbReference type="InterPro" id="IPR008757">
    <property type="entry name" value="Peptidase_M6-like_domain"/>
</dbReference>
<proteinExistence type="predicted"/>
<dbReference type="GO" id="GO:0008233">
    <property type="term" value="F:peptidase activity"/>
    <property type="evidence" value="ECO:0007669"/>
    <property type="project" value="InterPro"/>
</dbReference>
<dbReference type="PANTHER" id="PTHR41775:SF1">
    <property type="entry name" value="PEPTIDASE M6-LIKE DOMAIN-CONTAINING PROTEIN"/>
    <property type="match status" value="1"/>
</dbReference>
<evidence type="ECO:0000313" key="3">
    <source>
        <dbReference type="Proteomes" id="UP000321258"/>
    </source>
</evidence>
<feature type="domain" description="Peptidase M6-like" evidence="1">
    <location>
        <begin position="1"/>
        <end position="176"/>
    </location>
</feature>
<comment type="caution">
    <text evidence="2">The sequence shown here is derived from an EMBL/GenBank/DDBJ whole genome shotgun (WGS) entry which is preliminary data.</text>
</comment>
<organism evidence="2 3">
    <name type="scientific">Methylobacterium haplocladii</name>
    <dbReference type="NCBI Taxonomy" id="1176176"/>
    <lineage>
        <taxon>Bacteria</taxon>
        <taxon>Pseudomonadati</taxon>
        <taxon>Pseudomonadota</taxon>
        <taxon>Alphaproteobacteria</taxon>
        <taxon>Hyphomicrobiales</taxon>
        <taxon>Methylobacteriaceae</taxon>
        <taxon>Methylobacterium</taxon>
    </lineage>
</organism>
<protein>
    <recommendedName>
        <fullName evidence="1">Peptidase M6-like domain-containing protein</fullName>
    </recommendedName>
</protein>
<sequence>MRDFYQKASGWNNADHGIDVVGAVHGWFRLPEPINFYADSSSGMDGTFPRNAQGMARDAVLAAKAAGIDVSGYDAFGEGEITALFVIHAGRGAEVSGSRNDIWSHKWIIPQGIDFGGIKASKYLTVPEDCHVGVCAHEWGHLAARWADYYDTGKSESTRSNGLGDFCLMASGSWGQNGLTPTFPNGMLRMFHGWTKPDVINKSKKNLVLKPAAEGGSSVVITNHETMSDGQYILVEYRRKKGQDKFLPDQGIAIYVVDEGIDDVNREDRLAIELLQADGLRELALTFGNGNRGDADDLYNNNGQIGQRTKPPLNMPNGKWSGISIKVNGNAGDEAMSIDVSIATAGV</sequence>
<evidence type="ECO:0000313" key="2">
    <source>
        <dbReference type="EMBL" id="GEO98682.1"/>
    </source>
</evidence>
<accession>A0A512IM23</accession>
<dbReference type="NCBIfam" id="TIGR03296">
    <property type="entry name" value="M6dom_TIGR03296"/>
    <property type="match status" value="1"/>
</dbReference>
<dbReference type="AlphaFoldDB" id="A0A512IM23"/>
<dbReference type="EMBL" id="BJZT01000008">
    <property type="protein sequence ID" value="GEO98682.1"/>
    <property type="molecule type" value="Genomic_DNA"/>
</dbReference>
<dbReference type="Pfam" id="PF05547">
    <property type="entry name" value="Peptidase_M6"/>
    <property type="match status" value="1"/>
</dbReference>
<dbReference type="GO" id="GO:0006508">
    <property type="term" value="P:proteolysis"/>
    <property type="evidence" value="ECO:0007669"/>
    <property type="project" value="InterPro"/>
</dbReference>
<name>A0A512IM23_9HYPH</name>